<sequence length="381" mass="41619">MPSLFHPRLLETRRVAGNRLRLALRHWPQTVFHLVGGGVLLALVVNGVGRIDGDRIGLVLRLLSAQPLLLGLAFAGFGLAMVRSSTLTLAEELRTGWWGAMPVPAAATRRSLQLNALLLTVFGNAVVLAVLLLVVWLSRRSTSWFTPVALTASIALWLGALLGYLGARRRERLPPGARTQEHSSAAFLRLDRLDHPQLHHLPDWQRRETARRWRAGGRRWQLGGLALLIPAAMPAASLAGLSLLGIALIWYGLALRASEDSIVAADRLSAALPLPFPRFAAATLRYPLFAWSCTALLCVIGLLLQSASLTLALIVVLALGLGSLLSLSLTWRYRKRPWLARTRAVAETCLLLLLAYQLPPLAPVAALGLIARHYYVARSVR</sequence>
<keyword evidence="3" id="KW-1185">Reference proteome</keyword>
<name>A0ABT1QNI4_9GAMM</name>
<evidence type="ECO:0000256" key="1">
    <source>
        <dbReference type="SAM" id="Phobius"/>
    </source>
</evidence>
<feature type="transmembrane region" description="Helical" evidence="1">
    <location>
        <begin position="116"/>
        <end position="138"/>
    </location>
</feature>
<organism evidence="2 3">
    <name type="scientific">Tahibacter harae</name>
    <dbReference type="NCBI Taxonomy" id="2963937"/>
    <lineage>
        <taxon>Bacteria</taxon>
        <taxon>Pseudomonadati</taxon>
        <taxon>Pseudomonadota</taxon>
        <taxon>Gammaproteobacteria</taxon>
        <taxon>Lysobacterales</taxon>
        <taxon>Rhodanobacteraceae</taxon>
        <taxon>Tahibacter</taxon>
    </lineage>
</organism>
<feature type="transmembrane region" description="Helical" evidence="1">
    <location>
        <begin position="284"/>
        <end position="304"/>
    </location>
</feature>
<evidence type="ECO:0008006" key="4">
    <source>
        <dbReference type="Google" id="ProtNLM"/>
    </source>
</evidence>
<reference evidence="2" key="1">
    <citation type="submission" date="2022-07" db="EMBL/GenBank/DDBJ databases">
        <title>Tahibacter sp., a new gammaproteobacterium isolated from the silt sample collected at pig farm.</title>
        <authorList>
            <person name="Chen H."/>
        </authorList>
    </citation>
    <scope>NUCLEOTIDE SEQUENCE</scope>
    <source>
        <strain evidence="2">P2K</strain>
    </source>
</reference>
<dbReference type="Proteomes" id="UP001165498">
    <property type="component" value="Unassembled WGS sequence"/>
</dbReference>
<protein>
    <recommendedName>
        <fullName evidence="4">ABC-2 type transport system permease protein</fullName>
    </recommendedName>
</protein>
<feature type="transmembrane region" description="Helical" evidence="1">
    <location>
        <begin position="144"/>
        <end position="165"/>
    </location>
</feature>
<feature type="transmembrane region" description="Helical" evidence="1">
    <location>
        <begin position="311"/>
        <end position="331"/>
    </location>
</feature>
<feature type="transmembrane region" description="Helical" evidence="1">
    <location>
        <begin position="31"/>
        <end position="51"/>
    </location>
</feature>
<comment type="caution">
    <text evidence="2">The sequence shown here is derived from an EMBL/GenBank/DDBJ whole genome shotgun (WGS) entry which is preliminary data.</text>
</comment>
<feature type="transmembrane region" description="Helical" evidence="1">
    <location>
        <begin position="63"/>
        <end position="82"/>
    </location>
</feature>
<evidence type="ECO:0000313" key="2">
    <source>
        <dbReference type="EMBL" id="MCQ4164022.1"/>
    </source>
</evidence>
<evidence type="ECO:0000313" key="3">
    <source>
        <dbReference type="Proteomes" id="UP001165498"/>
    </source>
</evidence>
<gene>
    <name evidence="2" type="ORF">NM961_04795</name>
</gene>
<keyword evidence="1" id="KW-0472">Membrane</keyword>
<proteinExistence type="predicted"/>
<feature type="transmembrane region" description="Helical" evidence="1">
    <location>
        <begin position="222"/>
        <end position="251"/>
    </location>
</feature>
<feature type="transmembrane region" description="Helical" evidence="1">
    <location>
        <begin position="351"/>
        <end position="371"/>
    </location>
</feature>
<keyword evidence="1" id="KW-0812">Transmembrane</keyword>
<accession>A0ABT1QNI4</accession>
<dbReference type="EMBL" id="JANFQO010000003">
    <property type="protein sequence ID" value="MCQ4164022.1"/>
    <property type="molecule type" value="Genomic_DNA"/>
</dbReference>
<keyword evidence="1" id="KW-1133">Transmembrane helix</keyword>
<dbReference type="RefSeq" id="WP_255911969.1">
    <property type="nucleotide sequence ID" value="NZ_JANFQO010000003.1"/>
</dbReference>